<dbReference type="GO" id="GO:0071669">
    <property type="term" value="P:plant-type cell wall organization or biogenesis"/>
    <property type="evidence" value="ECO:0007669"/>
    <property type="project" value="UniProtKB-ARBA"/>
</dbReference>
<evidence type="ECO:0000256" key="5">
    <source>
        <dbReference type="ARBA" id="ARBA00022989"/>
    </source>
</evidence>
<protein>
    <recommendedName>
        <fullName evidence="14">Cellulose synthase-like protein H1</fullName>
    </recommendedName>
</protein>
<evidence type="ECO:0000256" key="9">
    <source>
        <dbReference type="PIRSR" id="PIRSR605150-2"/>
    </source>
</evidence>
<evidence type="ECO:0000256" key="1">
    <source>
        <dbReference type="ARBA" id="ARBA00004127"/>
    </source>
</evidence>
<keyword evidence="7" id="KW-0961">Cell wall biogenesis/degradation</keyword>
<evidence type="ECO:0000256" key="10">
    <source>
        <dbReference type="PIRSR" id="PIRSR605150-3"/>
    </source>
</evidence>
<evidence type="ECO:0000313" key="13">
    <source>
        <dbReference type="Proteomes" id="UP000317650"/>
    </source>
</evidence>
<feature type="binding site" evidence="9">
    <location>
        <position position="128"/>
    </location>
    <ligand>
        <name>UDP-alpha-D-glucose</name>
        <dbReference type="ChEBI" id="CHEBI:58885"/>
    </ligand>
</feature>
<feature type="transmembrane region" description="Helical" evidence="11">
    <location>
        <begin position="717"/>
        <end position="736"/>
    </location>
</feature>
<dbReference type="SUPFAM" id="SSF53448">
    <property type="entry name" value="Nucleotide-diphospho-sugar transferases"/>
    <property type="match status" value="1"/>
</dbReference>
<dbReference type="STRING" id="52838.A0A4S8IH86"/>
<dbReference type="EMBL" id="PYDT01000010">
    <property type="protein sequence ID" value="THU46722.1"/>
    <property type="molecule type" value="Genomic_DNA"/>
</dbReference>
<evidence type="ECO:0000256" key="6">
    <source>
        <dbReference type="ARBA" id="ARBA00023136"/>
    </source>
</evidence>
<dbReference type="GO" id="GO:0012505">
    <property type="term" value="C:endomembrane system"/>
    <property type="evidence" value="ECO:0007669"/>
    <property type="project" value="UniProtKB-SubCell"/>
</dbReference>
<dbReference type="InterPro" id="IPR005150">
    <property type="entry name" value="Cellulose_synth"/>
</dbReference>
<feature type="binding site" evidence="10">
    <location>
        <position position="262"/>
    </location>
    <ligand>
        <name>Mn(2+)</name>
        <dbReference type="ChEBI" id="CHEBI:29035"/>
    </ligand>
</feature>
<feature type="transmembrane region" description="Helical" evidence="11">
    <location>
        <begin position="40"/>
        <end position="60"/>
    </location>
</feature>
<feature type="active site" evidence="8">
    <location>
        <position position="128"/>
    </location>
</feature>
<comment type="subcellular location">
    <subcellularLocation>
        <location evidence="1">Endomembrane system</location>
        <topology evidence="1">Multi-pass membrane protein</topology>
    </subcellularLocation>
</comment>
<feature type="binding site" evidence="10">
    <location>
        <position position="286"/>
    </location>
    <ligand>
        <name>Mn(2+)</name>
        <dbReference type="ChEBI" id="CHEBI:29035"/>
    </ligand>
</feature>
<dbReference type="GO" id="GO:0030244">
    <property type="term" value="P:cellulose biosynthetic process"/>
    <property type="evidence" value="ECO:0007669"/>
    <property type="project" value="InterPro"/>
</dbReference>
<reference evidence="12 13" key="1">
    <citation type="journal article" date="2019" name="Nat. Plants">
        <title>Genome sequencing of Musa balbisiana reveals subgenome evolution and function divergence in polyploid bananas.</title>
        <authorList>
            <person name="Yao X."/>
        </authorList>
    </citation>
    <scope>NUCLEOTIDE SEQUENCE [LARGE SCALE GENOMIC DNA]</scope>
    <source>
        <strain evidence="13">cv. DH-PKW</strain>
        <tissue evidence="12">Leaves</tissue>
    </source>
</reference>
<dbReference type="GO" id="GO:0016020">
    <property type="term" value="C:membrane"/>
    <property type="evidence" value="ECO:0007669"/>
    <property type="project" value="InterPro"/>
</dbReference>
<feature type="binding site" evidence="9">
    <location>
        <position position="99"/>
    </location>
    <ligand>
        <name>UDP-alpha-D-glucose</name>
        <dbReference type="ChEBI" id="CHEBI:58885"/>
    </ligand>
</feature>
<evidence type="ECO:0000256" key="4">
    <source>
        <dbReference type="ARBA" id="ARBA00022692"/>
    </source>
</evidence>
<evidence type="ECO:0000256" key="11">
    <source>
        <dbReference type="SAM" id="Phobius"/>
    </source>
</evidence>
<dbReference type="GO" id="GO:0016760">
    <property type="term" value="F:cellulose synthase (UDP-forming) activity"/>
    <property type="evidence" value="ECO:0007669"/>
    <property type="project" value="InterPro"/>
</dbReference>
<evidence type="ECO:0000256" key="3">
    <source>
        <dbReference type="ARBA" id="ARBA00022679"/>
    </source>
</evidence>
<evidence type="ECO:0008006" key="14">
    <source>
        <dbReference type="Google" id="ProtNLM"/>
    </source>
</evidence>
<name>A0A4S8IH86_MUSBA</name>
<evidence type="ECO:0000256" key="8">
    <source>
        <dbReference type="PIRSR" id="PIRSR605150-1"/>
    </source>
</evidence>
<feature type="transmembrane region" description="Helical" evidence="11">
    <location>
        <begin position="654"/>
        <end position="678"/>
    </location>
</feature>
<dbReference type="Proteomes" id="UP000317650">
    <property type="component" value="Chromosome 9"/>
</dbReference>
<keyword evidence="13" id="KW-1185">Reference proteome</keyword>
<feature type="transmembrane region" description="Helical" evidence="11">
    <location>
        <begin position="685"/>
        <end position="705"/>
    </location>
</feature>
<keyword evidence="6 11" id="KW-0472">Membrane</keyword>
<gene>
    <name evidence="12" type="ORF">C4D60_Mb09t07880</name>
</gene>
<feature type="active site" evidence="8">
    <location>
        <position position="451"/>
    </location>
</feature>
<dbReference type="InterPro" id="IPR029044">
    <property type="entry name" value="Nucleotide-diphossugar_trans"/>
</dbReference>
<proteinExistence type="predicted"/>
<feature type="transmembrane region" description="Helical" evidence="11">
    <location>
        <begin position="522"/>
        <end position="543"/>
    </location>
</feature>
<sequence length="739" mass="83198">MLPLQERVPLKNSLQKLSDVLVLSLLSLLAYRLISLHRHAHIWLIAFTCESWFTFVWLLYMNAKWTRVTYKTFPQHLSEIYHDLPAVDVFVTTADPTLEPPIITANTVLSLLAVEYPFHKLSCYVSDDAASPITFYSLVESAKFAKLWVPFCKKHNVRVRAPSVYFSTEPQPSHSLSSDYMREWRRIKDEYEELIRRIETANEDQILPRVADGSKDFLKTERGDHPSMVEVIWENKEGSEDGVPHLIYVAREKRPKHSHQYKAGAMNVLTRVSGVMTNAPFILNVDCDMFANNPEVVLHGMCLLLGVDDEVFSGFAQAPQQFYGALKDDPFGNQLVVLSKKIMPGLQGLQGPYYVGTGCFHRRKVIYGSPPGPPSIEKRGNLSCEELEMIYGNSLEFVESALQITSGYGKGLPANLSSRVEAAKKVADCAYEFNTSCGREIGWFYGSITEDNVTGLRIHSMGWRSISMTPEPPAFLGCAPTGGPASLTQFKRWVTGLVEILLSRRNPILAVMEEKLMLRQCLAYLLIHVWPLRSVFELCYALIPAYCLLADSAFLPKASELGFLVPMALFLIYNVYTLTEYFQYGLSIRAWWNNQRMQRIYAQTSWLLGFFSALLKILGFSETIFEVSRKDQPKPTDVTGAEDPGRFTFDSSPVFVSGTAVMLINLIALVVGSMRVLWQAEAGELGPGIGEFVCSAWVLLSFWPFVRGLVGRGSYGIPWSVIFKAAVPVCFFLQMCRNA</sequence>
<keyword evidence="4 11" id="KW-0812">Transmembrane</keyword>
<feature type="transmembrane region" description="Helical" evidence="11">
    <location>
        <begin position="600"/>
        <end position="620"/>
    </location>
</feature>
<dbReference type="AlphaFoldDB" id="A0A4S8IH86"/>
<dbReference type="Pfam" id="PF03552">
    <property type="entry name" value="Cellulose_synt"/>
    <property type="match status" value="2"/>
</dbReference>
<dbReference type="Gene3D" id="3.90.550.10">
    <property type="entry name" value="Spore Coat Polysaccharide Biosynthesis Protein SpsA, Chain A"/>
    <property type="match status" value="1"/>
</dbReference>
<evidence type="ECO:0000256" key="7">
    <source>
        <dbReference type="ARBA" id="ARBA00023316"/>
    </source>
</evidence>
<keyword evidence="3" id="KW-0808">Transferase</keyword>
<feature type="transmembrane region" description="Helical" evidence="11">
    <location>
        <begin position="563"/>
        <end position="579"/>
    </location>
</feature>
<dbReference type="GO" id="GO:0071555">
    <property type="term" value="P:cell wall organization"/>
    <property type="evidence" value="ECO:0007669"/>
    <property type="project" value="UniProtKB-KW"/>
</dbReference>
<evidence type="ECO:0000256" key="2">
    <source>
        <dbReference type="ARBA" id="ARBA00022676"/>
    </source>
</evidence>
<comment type="caution">
    <text evidence="12">The sequence shown here is derived from an EMBL/GenBank/DDBJ whole genome shotgun (WGS) entry which is preliminary data.</text>
</comment>
<evidence type="ECO:0000313" key="12">
    <source>
        <dbReference type="EMBL" id="THU46722.1"/>
    </source>
</evidence>
<accession>A0A4S8IH86</accession>
<dbReference type="PANTHER" id="PTHR13301">
    <property type="entry name" value="X-BOX TRANSCRIPTION FACTOR-RELATED"/>
    <property type="match status" value="1"/>
</dbReference>
<keyword evidence="5 11" id="KW-1133">Transmembrane helix</keyword>
<keyword evidence="2" id="KW-0328">Glycosyltransferase</keyword>
<organism evidence="12 13">
    <name type="scientific">Musa balbisiana</name>
    <name type="common">Banana</name>
    <dbReference type="NCBI Taxonomy" id="52838"/>
    <lineage>
        <taxon>Eukaryota</taxon>
        <taxon>Viridiplantae</taxon>
        <taxon>Streptophyta</taxon>
        <taxon>Embryophyta</taxon>
        <taxon>Tracheophyta</taxon>
        <taxon>Spermatophyta</taxon>
        <taxon>Magnoliopsida</taxon>
        <taxon>Liliopsida</taxon>
        <taxon>Zingiberales</taxon>
        <taxon>Musaceae</taxon>
        <taxon>Musa</taxon>
    </lineage>
</organism>